<dbReference type="InterPro" id="IPR003111">
    <property type="entry name" value="Lon_prtase_N"/>
</dbReference>
<keyword evidence="2" id="KW-0645">Protease</keyword>
<evidence type="ECO:0000313" key="3">
    <source>
        <dbReference type="Proteomes" id="UP000093592"/>
    </source>
</evidence>
<dbReference type="Gene3D" id="2.30.130.40">
    <property type="entry name" value="LON domain-like"/>
    <property type="match status" value="1"/>
</dbReference>
<keyword evidence="2" id="KW-0378">Hydrolase</keyword>
<dbReference type="SUPFAM" id="SSF88697">
    <property type="entry name" value="PUA domain-like"/>
    <property type="match status" value="1"/>
</dbReference>
<dbReference type="Proteomes" id="UP000093592">
    <property type="component" value="Unassembled WGS sequence"/>
</dbReference>
<evidence type="ECO:0000313" key="2">
    <source>
        <dbReference type="EMBL" id="OBI47457.1"/>
    </source>
</evidence>
<evidence type="ECO:0000259" key="1">
    <source>
        <dbReference type="PROSITE" id="PS51787"/>
    </source>
</evidence>
<dbReference type="SMART" id="SM00464">
    <property type="entry name" value="LON"/>
    <property type="match status" value="1"/>
</dbReference>
<accession>A0A1A2ZDB8</accession>
<sequence>MVDAEAVELAMFPLESALLPDEDLPLRIFEPRYTALVADCMRTSDPQFGVVLISRGREVGGGDARCDVGALAEITECTELGSGRYALRCRMRERIRVCEWLPDDPYPRALARVWPDEPGASVTDGQLSELEERVLALFERIAGARGVALPSREVLLGSSDAADPGARLYALASRVPIGQADRYAVLSAPSAAERLAALDEAVETVAAMIEFQLSD</sequence>
<name>A0A1A2ZDB8_9MYCO</name>
<dbReference type="GO" id="GO:0006508">
    <property type="term" value="P:proteolysis"/>
    <property type="evidence" value="ECO:0007669"/>
    <property type="project" value="UniProtKB-KW"/>
</dbReference>
<dbReference type="GO" id="GO:0008233">
    <property type="term" value="F:peptidase activity"/>
    <property type="evidence" value="ECO:0007669"/>
    <property type="project" value="UniProtKB-KW"/>
</dbReference>
<dbReference type="InterPro" id="IPR046336">
    <property type="entry name" value="Lon_prtase_N_sf"/>
</dbReference>
<dbReference type="InterPro" id="IPR015947">
    <property type="entry name" value="PUA-like_sf"/>
</dbReference>
<dbReference type="Pfam" id="PF02190">
    <property type="entry name" value="LON_substr_bdg"/>
    <property type="match status" value="1"/>
</dbReference>
<dbReference type="OrthoDB" id="25394at2"/>
<dbReference type="AlphaFoldDB" id="A0A1A2ZDB8"/>
<feature type="domain" description="Lon N-terminal" evidence="1">
    <location>
        <begin position="6"/>
        <end position="206"/>
    </location>
</feature>
<dbReference type="PANTHER" id="PTHR46732:SF8">
    <property type="entry name" value="ATP-DEPENDENT PROTEASE LA (LON) DOMAIN PROTEIN"/>
    <property type="match status" value="1"/>
</dbReference>
<comment type="caution">
    <text evidence="2">The sequence shown here is derived from an EMBL/GenBank/DDBJ whole genome shotgun (WGS) entry which is preliminary data.</text>
</comment>
<dbReference type="EMBL" id="LZKJ01000087">
    <property type="protein sequence ID" value="OBI47457.1"/>
    <property type="molecule type" value="Genomic_DNA"/>
</dbReference>
<organism evidence="2 3">
    <name type="scientific">Mycobacterium kyorinense</name>
    <dbReference type="NCBI Taxonomy" id="487514"/>
    <lineage>
        <taxon>Bacteria</taxon>
        <taxon>Bacillati</taxon>
        <taxon>Actinomycetota</taxon>
        <taxon>Actinomycetes</taxon>
        <taxon>Mycobacteriales</taxon>
        <taxon>Mycobacteriaceae</taxon>
        <taxon>Mycobacterium</taxon>
    </lineage>
</organism>
<gene>
    <name evidence="2" type="ORF">A5707_19445</name>
</gene>
<reference evidence="3" key="1">
    <citation type="submission" date="2016-06" db="EMBL/GenBank/DDBJ databases">
        <authorList>
            <person name="Sutton G."/>
            <person name="Brinkac L."/>
            <person name="Sanka R."/>
            <person name="Adams M."/>
            <person name="Lau E."/>
            <person name="Sam S."/>
            <person name="Sreng N."/>
            <person name="Him V."/>
            <person name="Kerleguer A."/>
            <person name="Cheng S."/>
        </authorList>
    </citation>
    <scope>NUCLEOTIDE SEQUENCE [LARGE SCALE GENOMIC DNA]</scope>
    <source>
        <strain evidence="3">E861</strain>
    </source>
</reference>
<dbReference type="PROSITE" id="PS51787">
    <property type="entry name" value="LON_N"/>
    <property type="match status" value="1"/>
</dbReference>
<dbReference type="PANTHER" id="PTHR46732">
    <property type="entry name" value="ATP-DEPENDENT PROTEASE LA (LON) DOMAIN PROTEIN"/>
    <property type="match status" value="1"/>
</dbReference>
<dbReference type="RefSeq" id="WP_065014217.1">
    <property type="nucleotide sequence ID" value="NZ_LZKJ01000087.1"/>
</dbReference>
<protein>
    <submittedName>
        <fullName evidence="2">ATP-dependent protease</fullName>
    </submittedName>
</protein>
<proteinExistence type="predicted"/>